<keyword evidence="2" id="KW-0472">Membrane</keyword>
<name>H8GBW3_9PSEU</name>
<feature type="compositionally biased region" description="Pro residues" evidence="1">
    <location>
        <begin position="33"/>
        <end position="48"/>
    </location>
</feature>
<dbReference type="InterPro" id="IPR058330">
    <property type="entry name" value="DUF8017"/>
</dbReference>
<feature type="region of interest" description="Disordered" evidence="1">
    <location>
        <begin position="1"/>
        <end position="79"/>
    </location>
</feature>
<dbReference type="RefSeq" id="WP_005444239.1">
    <property type="nucleotide sequence ID" value="NZ_CM001466.1"/>
</dbReference>
<evidence type="ECO:0000313" key="5">
    <source>
        <dbReference type="Proteomes" id="UP000004705"/>
    </source>
</evidence>
<dbReference type="HOGENOM" id="CLU_852366_0_0_11"/>
<proteinExistence type="predicted"/>
<dbReference type="Proteomes" id="UP000004705">
    <property type="component" value="Chromosome"/>
</dbReference>
<feature type="domain" description="DUF8017" evidence="3">
    <location>
        <begin position="143"/>
        <end position="329"/>
    </location>
</feature>
<keyword evidence="5" id="KW-1185">Reference proteome</keyword>
<dbReference type="OrthoDB" id="3629423at2"/>
<keyword evidence="2" id="KW-0812">Transmembrane</keyword>
<evidence type="ECO:0000256" key="1">
    <source>
        <dbReference type="SAM" id="MobiDB-lite"/>
    </source>
</evidence>
<sequence length="342" mass="35715">MGFLRRRRDRQGGFPGYEDRAALKGFGGYEPAEPTPPTFGVPEPPRSPASPGRSPHPESTASAGFRPPDDPLWPEAPEVRLPEPRRERVPLRRQAFGCGCVVLVGVGAVVAGVLSSGVREVSSGGDRVAAPVEPIPETRVVVPAAVEGWQPVVHSDGAYAYDVPPSWQPEPGAIHGWESEPRLTLVTSAFVGAGFCDLDEDAERGGSGVTTGAEDAGDAAEAAVEAVERLAHHAYTPDGGAAPEVEVIEQRSVEVTVGEPGRAAELAVAEVTVSDPDGQCLPEKALVGALALGSGESTVVLLAYDGQDGPEATSEEDLVTLLTSLRTVPEDEQETTVVTPTR</sequence>
<keyword evidence="2" id="KW-1133">Transmembrane helix</keyword>
<reference evidence="4 5" key="1">
    <citation type="journal article" date="2012" name="Stand. Genomic Sci.">
        <title>Genome sequence of the soil bacterium Saccharomonospora azurea type strain (NA-128(T)).</title>
        <authorList>
            <person name="Klenk H.P."/>
            <person name="Held B."/>
            <person name="Lucas S."/>
            <person name="Lapidus A."/>
            <person name="Copeland A."/>
            <person name="Hammon N."/>
            <person name="Pitluck S."/>
            <person name="Goodwin L.A."/>
            <person name="Han C."/>
            <person name="Tapia R."/>
            <person name="Brambilla E.M."/>
            <person name="Potter G."/>
            <person name="Land M."/>
            <person name="Ivanova N."/>
            <person name="Rohde M."/>
            <person name="Goker M."/>
            <person name="Detter J.C."/>
            <person name="Kyrpides N.C."/>
            <person name="Woyke T."/>
        </authorList>
    </citation>
    <scope>NUCLEOTIDE SEQUENCE [LARGE SCALE GENOMIC DNA]</scope>
    <source>
        <strain evidence="4 5">NA-128</strain>
    </source>
</reference>
<dbReference type="AlphaFoldDB" id="H8GBW3"/>
<evidence type="ECO:0000313" key="4">
    <source>
        <dbReference type="EMBL" id="EHY90732.1"/>
    </source>
</evidence>
<accession>H8GBW3</accession>
<dbReference type="EMBL" id="CM001466">
    <property type="protein sequence ID" value="EHY90732.1"/>
    <property type="molecule type" value="Genomic_DNA"/>
</dbReference>
<feature type="transmembrane region" description="Helical" evidence="2">
    <location>
        <begin position="95"/>
        <end position="114"/>
    </location>
</feature>
<evidence type="ECO:0000259" key="3">
    <source>
        <dbReference type="Pfam" id="PF26056"/>
    </source>
</evidence>
<gene>
    <name evidence="4" type="ORF">SacazDRAFT_03872</name>
</gene>
<organism evidence="4 5">
    <name type="scientific">Saccharomonospora azurea NA-128</name>
    <dbReference type="NCBI Taxonomy" id="882081"/>
    <lineage>
        <taxon>Bacteria</taxon>
        <taxon>Bacillati</taxon>
        <taxon>Actinomycetota</taxon>
        <taxon>Actinomycetes</taxon>
        <taxon>Pseudonocardiales</taxon>
        <taxon>Pseudonocardiaceae</taxon>
        <taxon>Saccharomonospora</taxon>
    </lineage>
</organism>
<protein>
    <recommendedName>
        <fullName evidence="3">DUF8017 domain-containing protein</fullName>
    </recommendedName>
</protein>
<evidence type="ECO:0000256" key="2">
    <source>
        <dbReference type="SAM" id="Phobius"/>
    </source>
</evidence>
<dbReference type="Pfam" id="PF26056">
    <property type="entry name" value="DUF8017"/>
    <property type="match status" value="1"/>
</dbReference>